<dbReference type="Pfam" id="PF03692">
    <property type="entry name" value="CxxCxxCC"/>
    <property type="match status" value="1"/>
</dbReference>
<dbReference type="EMBL" id="SOBK01000010">
    <property type="protein sequence ID" value="TDT87057.1"/>
    <property type="molecule type" value="Genomic_DNA"/>
</dbReference>
<sequence>MQQDETKEFLDSLPELEEGKTYCFKCYPGIKCFNACCSDLDMVLTPYDVLRMRAALDMNSIDFLRVHATGMHAPDTNFPVFKFKMLDNAARTCAFVTEEGCRIYADRPGACRMYPLGRATRPDGKGGVREQFFIVREDHCMGFLEKDEWTGESWKQDQGFKDYTAFNDRYMNILSRTRQLGRPISDKLAQMAILAFYQIDRFQEFIQTMQLFERVDVDEKRQKAILENENVALSFAMDWFELVLFQDTSKLKPKNVPLRRKGTRPGEE</sequence>
<organism evidence="2 4">
    <name type="scientific">Pseudodesulfovibrio indicus</name>
    <dbReference type="NCBI Taxonomy" id="1716143"/>
    <lineage>
        <taxon>Bacteria</taxon>
        <taxon>Pseudomonadati</taxon>
        <taxon>Thermodesulfobacteriota</taxon>
        <taxon>Desulfovibrionia</taxon>
        <taxon>Desulfovibrionales</taxon>
        <taxon>Desulfovibrionaceae</taxon>
    </lineage>
</organism>
<dbReference type="AlphaFoldDB" id="A0A126QJS5"/>
<reference evidence="1 3" key="1">
    <citation type="journal article" date="2016" name="Front. Microbiol.">
        <title>Genome Sequence of the Piezophilic, Mesophilic Sulfate-Reducing Bacterium Desulfovibrio indicus J2T.</title>
        <authorList>
            <person name="Cao J."/>
            <person name="Maignien L."/>
            <person name="Shao Z."/>
            <person name="Alain K."/>
            <person name="Jebbar M."/>
        </authorList>
    </citation>
    <scope>NUCLEOTIDE SEQUENCE [LARGE SCALE GENOMIC DNA]</scope>
    <source>
        <strain evidence="1 3">J2</strain>
    </source>
</reference>
<dbReference type="PANTHER" id="PTHR35866">
    <property type="entry name" value="PUTATIVE-RELATED"/>
    <property type="match status" value="1"/>
</dbReference>
<dbReference type="EMBL" id="CP014206">
    <property type="protein sequence ID" value="AMK09979.1"/>
    <property type="molecule type" value="Genomic_DNA"/>
</dbReference>
<dbReference type="RefSeq" id="WP_066799633.1">
    <property type="nucleotide sequence ID" value="NZ_CP014206.1"/>
</dbReference>
<evidence type="ECO:0000313" key="1">
    <source>
        <dbReference type="EMBL" id="AMK09979.1"/>
    </source>
</evidence>
<accession>A0A126QJS5</accession>
<evidence type="ECO:0000313" key="2">
    <source>
        <dbReference type="EMBL" id="TDT87057.1"/>
    </source>
</evidence>
<protein>
    <recommendedName>
        <fullName evidence="5">Fe-S oxidoreductase</fullName>
    </recommendedName>
</protein>
<dbReference type="Proteomes" id="UP000295506">
    <property type="component" value="Unassembled WGS sequence"/>
</dbReference>
<gene>
    <name evidence="1" type="ORF">AWY79_02040</name>
    <name evidence="2" type="ORF">EDC59_110139</name>
</gene>
<name>A0A126QJS5_9BACT</name>
<evidence type="ECO:0000313" key="3">
    <source>
        <dbReference type="Proteomes" id="UP000055611"/>
    </source>
</evidence>
<dbReference type="PANTHER" id="PTHR35866:SF1">
    <property type="entry name" value="YKGJ FAMILY CYSTEINE CLUSTER PROTEIN"/>
    <property type="match status" value="1"/>
</dbReference>
<dbReference type="Proteomes" id="UP000055611">
    <property type="component" value="Chromosome"/>
</dbReference>
<proteinExistence type="predicted"/>
<dbReference type="KEGG" id="dej:AWY79_02040"/>
<evidence type="ECO:0000313" key="4">
    <source>
        <dbReference type="Proteomes" id="UP000295506"/>
    </source>
</evidence>
<keyword evidence="3" id="KW-1185">Reference proteome</keyword>
<dbReference type="OrthoDB" id="9810361at2"/>
<dbReference type="InterPro" id="IPR005358">
    <property type="entry name" value="Puta_zinc/iron-chelating_dom"/>
</dbReference>
<evidence type="ECO:0008006" key="5">
    <source>
        <dbReference type="Google" id="ProtNLM"/>
    </source>
</evidence>
<reference evidence="2 4" key="2">
    <citation type="submission" date="2019-03" db="EMBL/GenBank/DDBJ databases">
        <title>Genomic Encyclopedia of Type Strains, Phase IV (KMG-IV): sequencing the most valuable type-strain genomes for metagenomic binning, comparative biology and taxonomic classification.</title>
        <authorList>
            <person name="Goeker M."/>
        </authorList>
    </citation>
    <scope>NUCLEOTIDE SEQUENCE [LARGE SCALE GENOMIC DNA]</scope>
    <source>
        <strain evidence="2 4">DSM 101483</strain>
    </source>
</reference>